<dbReference type="InterPro" id="IPR013517">
    <property type="entry name" value="FG-GAP"/>
</dbReference>
<dbReference type="PANTHER" id="PTHR46580">
    <property type="entry name" value="SENSOR KINASE-RELATED"/>
    <property type="match status" value="1"/>
</dbReference>
<feature type="signal peptide" evidence="2">
    <location>
        <begin position="1"/>
        <end position="19"/>
    </location>
</feature>
<evidence type="ECO:0000313" key="4">
    <source>
        <dbReference type="Proteomes" id="UP000005824"/>
    </source>
</evidence>
<dbReference type="Gene3D" id="2.130.10.130">
    <property type="entry name" value="Integrin alpha, N-terminal"/>
    <property type="match status" value="2"/>
</dbReference>
<dbReference type="Proteomes" id="UP000005824">
    <property type="component" value="Unassembled WGS sequence"/>
</dbReference>
<gene>
    <name evidence="3" type="ORF">CfE428DRAFT_4466</name>
</gene>
<keyword evidence="4" id="KW-1185">Reference proteome</keyword>
<dbReference type="EMBL" id="ABVL01000015">
    <property type="protein sequence ID" value="EDY18035.1"/>
    <property type="molecule type" value="Genomic_DNA"/>
</dbReference>
<proteinExistence type="predicted"/>
<dbReference type="InterPro" id="IPR028994">
    <property type="entry name" value="Integrin_alpha_N"/>
</dbReference>
<feature type="chain" id="PRO_5002802875" evidence="2">
    <location>
        <begin position="20"/>
        <end position="590"/>
    </location>
</feature>
<evidence type="ECO:0000256" key="1">
    <source>
        <dbReference type="ARBA" id="ARBA00022729"/>
    </source>
</evidence>
<accession>B4D6C6</accession>
<dbReference type="InParanoid" id="B4D6C6"/>
<dbReference type="Gene3D" id="2.60.120.260">
    <property type="entry name" value="Galactose-binding domain-like"/>
    <property type="match status" value="1"/>
</dbReference>
<dbReference type="STRING" id="497964.CfE428DRAFT_4466"/>
<reference evidence="3 4" key="1">
    <citation type="journal article" date="2011" name="J. Bacteriol.">
        <title>Genome sequence of Chthoniobacter flavus Ellin428, an aerobic heterotrophic soil bacterium.</title>
        <authorList>
            <person name="Kant R."/>
            <person name="van Passel M.W."/>
            <person name="Palva A."/>
            <person name="Lucas S."/>
            <person name="Lapidus A."/>
            <person name="Glavina Del Rio T."/>
            <person name="Dalin E."/>
            <person name="Tice H."/>
            <person name="Bruce D."/>
            <person name="Goodwin L."/>
            <person name="Pitluck S."/>
            <person name="Larimer F.W."/>
            <person name="Land M.L."/>
            <person name="Hauser L."/>
            <person name="Sangwan P."/>
            <person name="de Vos W.M."/>
            <person name="Janssen P.H."/>
            <person name="Smidt H."/>
        </authorList>
    </citation>
    <scope>NUCLEOTIDE SEQUENCE [LARGE SCALE GENOMIC DNA]</scope>
    <source>
        <strain evidence="3 4">Ellin428</strain>
    </source>
</reference>
<dbReference type="AlphaFoldDB" id="B4D6C6"/>
<evidence type="ECO:0000256" key="2">
    <source>
        <dbReference type="SAM" id="SignalP"/>
    </source>
</evidence>
<comment type="caution">
    <text evidence="3">The sequence shown here is derived from an EMBL/GenBank/DDBJ whole genome shotgun (WGS) entry which is preliminary data.</text>
</comment>
<evidence type="ECO:0000313" key="3">
    <source>
        <dbReference type="EMBL" id="EDY18035.1"/>
    </source>
</evidence>
<dbReference type="RefSeq" id="WP_006981788.1">
    <property type="nucleotide sequence ID" value="NZ_ABVL01000015.1"/>
</dbReference>
<organism evidence="3 4">
    <name type="scientific">Chthoniobacter flavus Ellin428</name>
    <dbReference type="NCBI Taxonomy" id="497964"/>
    <lineage>
        <taxon>Bacteria</taxon>
        <taxon>Pseudomonadati</taxon>
        <taxon>Verrucomicrobiota</taxon>
        <taxon>Spartobacteria</taxon>
        <taxon>Chthoniobacterales</taxon>
        <taxon>Chthoniobacteraceae</taxon>
        <taxon>Chthoniobacter</taxon>
    </lineage>
</organism>
<protein>
    <submittedName>
        <fullName evidence="3">FG-GAP repeat protein</fullName>
    </submittedName>
</protein>
<dbReference type="eggNOG" id="COG2931">
    <property type="taxonomic scope" value="Bacteria"/>
</dbReference>
<name>B4D6C6_9BACT</name>
<dbReference type="SUPFAM" id="SSF69318">
    <property type="entry name" value="Integrin alpha N-terminal domain"/>
    <property type="match status" value="1"/>
</dbReference>
<dbReference type="PANTHER" id="PTHR46580:SF4">
    <property type="entry name" value="ATP_GTP-BINDING PROTEIN"/>
    <property type="match status" value="1"/>
</dbReference>
<sequence length="590" mass="64751">MKRILLTLLFGCATSSAWAEPQNLITNGDFSKFTPVDNLWEGVDGSGFLAGFRRSTYATTESGKVGGQEMPISDSIVDINGDGLPDLVTADPAGVLRAYINSGTKTEPKFTHAEIIPIFPPQIAKDTVYDRSWWTGPHSVPKIALDDWSHNGKLDLLIGNYCGDILRVPNTGSKQAPVFAQPGNYDRVKIPLAGKRPWGNLFAPCPIDWDKDGKTDLLIGEGSYSANAVYVLLNQSSGSEPKFNDEHRYYLCYGDGREQLVPTVADYNGDGLPDVIVGDRKGTVGVYLNPGGWKPGTELPLAEMIHFGNRDSLGTPVAPHATDFNGDGLFDLIIGQGNGRISLAVNKGTKTQPKFEMPVELRGEKYFKEKINQPDWWSFDAGNDRGNLYAYVSVDPNEASPGGGKVLKAGYFPSPNKVFKMSSLSINGRDDADFFRYWRDEWVPVDVHWASHGRMADSFLLRQQLGDLKVGTTYKLTFKVKGKGITDGVCTVAYLGAAENVATKFQKNDRGGVKAQKDETHEEVNEKVAFSSGNEWKSMEKTFTVNFKEHGLKKLPTTTLAMVEFKFVLPQYGADCEICDVQLVAAPTGK</sequence>
<dbReference type="Pfam" id="PF13517">
    <property type="entry name" value="FG-GAP_3"/>
    <property type="match status" value="1"/>
</dbReference>
<keyword evidence="1 2" id="KW-0732">Signal</keyword>